<dbReference type="InterPro" id="IPR052202">
    <property type="entry name" value="Yeast_MetPath_Reg"/>
</dbReference>
<dbReference type="Pfam" id="PF04082">
    <property type="entry name" value="Fungal_trans"/>
    <property type="match status" value="1"/>
</dbReference>
<dbReference type="eggNOG" id="ENOG502QTEH">
    <property type="taxonomic scope" value="Eukaryota"/>
</dbReference>
<dbReference type="RefSeq" id="XP_007732114.1">
    <property type="nucleotide sequence ID" value="XM_007733924.1"/>
</dbReference>
<evidence type="ECO:0000256" key="4">
    <source>
        <dbReference type="ARBA" id="ARBA00023015"/>
    </source>
</evidence>
<evidence type="ECO:0000256" key="2">
    <source>
        <dbReference type="ARBA" id="ARBA00022723"/>
    </source>
</evidence>
<keyword evidence="2" id="KW-0479">Metal-binding</keyword>
<comment type="subcellular location">
    <subcellularLocation>
        <location evidence="1">Nucleus</location>
    </subcellularLocation>
</comment>
<gene>
    <name evidence="9" type="ORF">A1O3_03789</name>
</gene>
<keyword evidence="6" id="KW-0804">Transcription</keyword>
<dbReference type="SMART" id="SM00906">
    <property type="entry name" value="Fungal_trans"/>
    <property type="match status" value="1"/>
</dbReference>
<dbReference type="InterPro" id="IPR007219">
    <property type="entry name" value="XnlR_reg_dom"/>
</dbReference>
<evidence type="ECO:0000313" key="9">
    <source>
        <dbReference type="EMBL" id="EXJ86835.1"/>
    </source>
</evidence>
<evidence type="ECO:0000259" key="8">
    <source>
        <dbReference type="SMART" id="SM00906"/>
    </source>
</evidence>
<sequence length="541" mass="60206">MAHQIAARVQNRTDKEPMRVGRTVTREHLPTGLDHRKCVKAFFNYIHEAYPVFDRTKVTAEAEQYFMAAAKPGSIPCANVPVKLYMIIVIGCAALCSVRKLPEDMAERVFVPYQEIMNDCLMLPSVETIENLLLLALYSIYDPLGVSPWTLTGVLGRQAIAIGLNRKCRIVGDEGGGASAADDNSNGPAVMATTGLEAEHRHRLFWAIYQFDRMIAAAFGLPFVIDDQSINVPLPGITVEEFASSERIHYTRVLQVSRNSIGLRNLEGRVFQQVHLGNSPTTSSTSTGPSISISTSSLTYIDRRAILEDFRSRIDDWYAQRCLLSRLEKDNVEFLNTIGWLNLRYYSLLALLYCPSDFNSQLSSGQVSDLHRTIEQYIYYCAVLFQQQHFPLTYITLNRLLLVLLILLFCIDSSSHPGDVKGGRIDAHVVISLCIPILEAFPDRWSSAKRMLVLFRRLDCVPQLGQPPDHGSATNSTMFDETLPLASSAMGAGSYQQAEASRKGSVGQGVTFEDGLERIKNDAFALSQEILGPSSVYNNFS</sequence>
<organism evidence="9 10">
    <name type="scientific">Capronia epimyces CBS 606.96</name>
    <dbReference type="NCBI Taxonomy" id="1182542"/>
    <lineage>
        <taxon>Eukaryota</taxon>
        <taxon>Fungi</taxon>
        <taxon>Dikarya</taxon>
        <taxon>Ascomycota</taxon>
        <taxon>Pezizomycotina</taxon>
        <taxon>Eurotiomycetes</taxon>
        <taxon>Chaetothyriomycetidae</taxon>
        <taxon>Chaetothyriales</taxon>
        <taxon>Herpotrichiellaceae</taxon>
        <taxon>Capronia</taxon>
    </lineage>
</organism>
<evidence type="ECO:0000256" key="6">
    <source>
        <dbReference type="ARBA" id="ARBA00023163"/>
    </source>
</evidence>
<dbReference type="Proteomes" id="UP000019478">
    <property type="component" value="Unassembled WGS sequence"/>
</dbReference>
<keyword evidence="3" id="KW-0862">Zinc</keyword>
<keyword evidence="5" id="KW-0238">DNA-binding</keyword>
<evidence type="ECO:0000256" key="7">
    <source>
        <dbReference type="ARBA" id="ARBA00023242"/>
    </source>
</evidence>
<dbReference type="GO" id="GO:0008270">
    <property type="term" value="F:zinc ion binding"/>
    <property type="evidence" value="ECO:0007669"/>
    <property type="project" value="InterPro"/>
</dbReference>
<dbReference type="GO" id="GO:0000981">
    <property type="term" value="F:DNA-binding transcription factor activity, RNA polymerase II-specific"/>
    <property type="evidence" value="ECO:0007669"/>
    <property type="project" value="TreeGrafter"/>
</dbReference>
<keyword evidence="7" id="KW-0539">Nucleus</keyword>
<dbReference type="GO" id="GO:0045944">
    <property type="term" value="P:positive regulation of transcription by RNA polymerase II"/>
    <property type="evidence" value="ECO:0007669"/>
    <property type="project" value="TreeGrafter"/>
</dbReference>
<dbReference type="OrthoDB" id="189997at2759"/>
<dbReference type="CDD" id="cd12148">
    <property type="entry name" value="fungal_TF_MHR"/>
    <property type="match status" value="1"/>
</dbReference>
<dbReference type="AlphaFoldDB" id="W9YB37"/>
<dbReference type="EMBL" id="AMGY01000003">
    <property type="protein sequence ID" value="EXJ86835.1"/>
    <property type="molecule type" value="Genomic_DNA"/>
</dbReference>
<dbReference type="GO" id="GO:0043565">
    <property type="term" value="F:sequence-specific DNA binding"/>
    <property type="evidence" value="ECO:0007669"/>
    <property type="project" value="TreeGrafter"/>
</dbReference>
<accession>W9YB37</accession>
<dbReference type="PANTHER" id="PTHR47782:SF7">
    <property type="entry name" value="PROTEIN STB5"/>
    <property type="match status" value="1"/>
</dbReference>
<dbReference type="GO" id="GO:0006351">
    <property type="term" value="P:DNA-templated transcription"/>
    <property type="evidence" value="ECO:0007669"/>
    <property type="project" value="InterPro"/>
</dbReference>
<feature type="domain" description="Xylanolytic transcriptional activator regulatory" evidence="8">
    <location>
        <begin position="148"/>
        <end position="241"/>
    </location>
</feature>
<name>W9YB37_9EURO</name>
<dbReference type="PANTHER" id="PTHR47782">
    <property type="entry name" value="ZN(II)2CYS6 TRANSCRIPTION FACTOR (EUROFUNG)-RELATED"/>
    <property type="match status" value="1"/>
</dbReference>
<dbReference type="GeneID" id="19167914"/>
<proteinExistence type="predicted"/>
<comment type="caution">
    <text evidence="9">The sequence shown here is derived from an EMBL/GenBank/DDBJ whole genome shotgun (WGS) entry which is preliminary data.</text>
</comment>
<evidence type="ECO:0000256" key="5">
    <source>
        <dbReference type="ARBA" id="ARBA00023125"/>
    </source>
</evidence>
<evidence type="ECO:0000256" key="3">
    <source>
        <dbReference type="ARBA" id="ARBA00022833"/>
    </source>
</evidence>
<dbReference type="HOGENOM" id="CLU_011881_1_1_1"/>
<dbReference type="STRING" id="1182542.W9YB37"/>
<protein>
    <recommendedName>
        <fullName evidence="8">Xylanolytic transcriptional activator regulatory domain-containing protein</fullName>
    </recommendedName>
</protein>
<dbReference type="GO" id="GO:0005634">
    <property type="term" value="C:nucleus"/>
    <property type="evidence" value="ECO:0007669"/>
    <property type="project" value="UniProtKB-SubCell"/>
</dbReference>
<reference evidence="9 10" key="1">
    <citation type="submission" date="2013-03" db="EMBL/GenBank/DDBJ databases">
        <title>The Genome Sequence of Capronia epimyces CBS 606.96.</title>
        <authorList>
            <consortium name="The Broad Institute Genomics Platform"/>
            <person name="Cuomo C."/>
            <person name="de Hoog S."/>
            <person name="Gorbushina A."/>
            <person name="Walker B."/>
            <person name="Young S.K."/>
            <person name="Zeng Q."/>
            <person name="Gargeya S."/>
            <person name="Fitzgerald M."/>
            <person name="Haas B."/>
            <person name="Abouelleil A."/>
            <person name="Allen A.W."/>
            <person name="Alvarado L."/>
            <person name="Arachchi H.M."/>
            <person name="Berlin A.M."/>
            <person name="Chapman S.B."/>
            <person name="Gainer-Dewar J."/>
            <person name="Goldberg J."/>
            <person name="Griggs A."/>
            <person name="Gujja S."/>
            <person name="Hansen M."/>
            <person name="Howarth C."/>
            <person name="Imamovic A."/>
            <person name="Ireland A."/>
            <person name="Larimer J."/>
            <person name="McCowan C."/>
            <person name="Murphy C."/>
            <person name="Pearson M."/>
            <person name="Poon T.W."/>
            <person name="Priest M."/>
            <person name="Roberts A."/>
            <person name="Saif S."/>
            <person name="Shea T."/>
            <person name="Sisk P."/>
            <person name="Sykes S."/>
            <person name="Wortman J."/>
            <person name="Nusbaum C."/>
            <person name="Birren B."/>
        </authorList>
    </citation>
    <scope>NUCLEOTIDE SEQUENCE [LARGE SCALE GENOMIC DNA]</scope>
    <source>
        <strain evidence="9 10">CBS 606.96</strain>
    </source>
</reference>
<keyword evidence="10" id="KW-1185">Reference proteome</keyword>
<evidence type="ECO:0000313" key="10">
    <source>
        <dbReference type="Proteomes" id="UP000019478"/>
    </source>
</evidence>
<evidence type="ECO:0000256" key="1">
    <source>
        <dbReference type="ARBA" id="ARBA00004123"/>
    </source>
</evidence>
<keyword evidence="4" id="KW-0805">Transcription regulation</keyword>